<evidence type="ECO:0000256" key="10">
    <source>
        <dbReference type="RuleBase" id="RU366055"/>
    </source>
</evidence>
<evidence type="ECO:0000256" key="11">
    <source>
        <dbReference type="SAM" id="SignalP"/>
    </source>
</evidence>
<dbReference type="InterPro" id="IPR001604">
    <property type="entry name" value="Endo_G_ENPP1-like_dom"/>
</dbReference>
<dbReference type="SUPFAM" id="SSF54060">
    <property type="entry name" value="His-Me finger endonucleases"/>
    <property type="match status" value="1"/>
</dbReference>
<evidence type="ECO:0000256" key="5">
    <source>
        <dbReference type="ARBA" id="ARBA00022759"/>
    </source>
</evidence>
<evidence type="ECO:0000256" key="1">
    <source>
        <dbReference type="ARBA" id="ARBA00001946"/>
    </source>
</evidence>
<evidence type="ECO:0000256" key="2">
    <source>
        <dbReference type="ARBA" id="ARBA00010052"/>
    </source>
</evidence>
<dbReference type="InterPro" id="IPR018524">
    <property type="entry name" value="DNA/RNA_endonuclease_AS"/>
</dbReference>
<sequence>MKKLLVGLLAAWAAHAVAAPTCPQFVPNAQFPVLTNAKMAPKTHLLCYSDFAVLHSGITHGPLWSAEHLTRAHLGDAKEQVRTNKFYEESALPAGDGATLADYKRSGFDRGHMSPAGDRWNGEAMAESFTLANMVPQNRDNNEHLWAHIESAVRKIAVKNDEAYVLTGPMFAGRELHTIGANRVFVPTQLFKLVYVPSTKTAFAIVVDNVATDRYDVKTVHELEAMSGMRFPGIPEALKDQRIGGLKGV</sequence>
<evidence type="ECO:0000259" key="13">
    <source>
        <dbReference type="SMART" id="SM00892"/>
    </source>
</evidence>
<dbReference type="SMART" id="SM00477">
    <property type="entry name" value="NUC"/>
    <property type="match status" value="1"/>
</dbReference>
<evidence type="ECO:0000259" key="12">
    <source>
        <dbReference type="SMART" id="SM00477"/>
    </source>
</evidence>
<feature type="signal peptide" evidence="11">
    <location>
        <begin position="1"/>
        <end position="18"/>
    </location>
</feature>
<dbReference type="EMBL" id="RBZV01000004">
    <property type="protein sequence ID" value="RKP48351.1"/>
    <property type="molecule type" value="Genomic_DNA"/>
</dbReference>
<dbReference type="RefSeq" id="WP_121278199.1">
    <property type="nucleotide sequence ID" value="NZ_RBZV01000004.1"/>
</dbReference>
<dbReference type="GO" id="GO:0003676">
    <property type="term" value="F:nucleic acid binding"/>
    <property type="evidence" value="ECO:0007669"/>
    <property type="project" value="InterPro"/>
</dbReference>
<comment type="caution">
    <text evidence="14">The sequence shown here is derived from an EMBL/GenBank/DDBJ whole genome shotgun (WGS) entry which is preliminary data.</text>
</comment>
<dbReference type="AlphaFoldDB" id="A0A494XF98"/>
<proteinExistence type="inferred from homology"/>
<evidence type="ECO:0000313" key="14">
    <source>
        <dbReference type="EMBL" id="RKP48351.1"/>
    </source>
</evidence>
<dbReference type="SMART" id="SM00892">
    <property type="entry name" value="Endonuclease_NS"/>
    <property type="match status" value="1"/>
</dbReference>
<evidence type="ECO:0000256" key="7">
    <source>
        <dbReference type="ARBA" id="ARBA00022842"/>
    </source>
</evidence>
<dbReference type="InterPro" id="IPR020821">
    <property type="entry name" value="ENPP1-3/EXOG-like_nuc-like"/>
</dbReference>
<dbReference type="InterPro" id="IPR040255">
    <property type="entry name" value="Non-specific_endonuclease"/>
</dbReference>
<keyword evidence="5 10" id="KW-0255">Endonuclease</keyword>
<feature type="binding site" evidence="9">
    <location>
        <position position="142"/>
    </location>
    <ligand>
        <name>Mg(2+)</name>
        <dbReference type="ChEBI" id="CHEBI:18420"/>
        <note>catalytic</note>
    </ligand>
</feature>
<feature type="domain" description="ENPP1-3/EXOG-like endonuclease/phosphodiesterase" evidence="12">
    <location>
        <begin position="48"/>
        <end position="237"/>
    </location>
</feature>
<dbReference type="GO" id="GO:0016787">
    <property type="term" value="F:hydrolase activity"/>
    <property type="evidence" value="ECO:0007669"/>
    <property type="project" value="UniProtKB-KW"/>
</dbReference>
<dbReference type="OrthoDB" id="9811262at2"/>
<dbReference type="PANTHER" id="PTHR13966:SF5">
    <property type="entry name" value="ENDONUCLEASE G, MITOCHONDRIAL"/>
    <property type="match status" value="1"/>
</dbReference>
<dbReference type="GO" id="GO:0046872">
    <property type="term" value="F:metal ion binding"/>
    <property type="evidence" value="ECO:0007669"/>
    <property type="project" value="UniProtKB-KW"/>
</dbReference>
<accession>A0A494XF98</accession>
<keyword evidence="15" id="KW-1185">Reference proteome</keyword>
<evidence type="ECO:0000256" key="3">
    <source>
        <dbReference type="ARBA" id="ARBA00022722"/>
    </source>
</evidence>
<evidence type="ECO:0000256" key="9">
    <source>
        <dbReference type="PIRSR" id="PIRSR640255-2"/>
    </source>
</evidence>
<dbReference type="PROSITE" id="PS01070">
    <property type="entry name" value="NUCLEASE_NON_SPEC"/>
    <property type="match status" value="1"/>
</dbReference>
<evidence type="ECO:0000256" key="4">
    <source>
        <dbReference type="ARBA" id="ARBA00022723"/>
    </source>
</evidence>
<organism evidence="14 15">
    <name type="scientific">Trinickia fusca</name>
    <dbReference type="NCBI Taxonomy" id="2419777"/>
    <lineage>
        <taxon>Bacteria</taxon>
        <taxon>Pseudomonadati</taxon>
        <taxon>Pseudomonadota</taxon>
        <taxon>Betaproteobacteria</taxon>
        <taxon>Burkholderiales</taxon>
        <taxon>Burkholderiaceae</taxon>
        <taxon>Trinickia</taxon>
    </lineage>
</organism>
<dbReference type="EC" id="3.1.30.-" evidence="10"/>
<feature type="chain" id="PRO_5019853991" description="Endonuclease" evidence="11">
    <location>
        <begin position="19"/>
        <end position="249"/>
    </location>
</feature>
<keyword evidence="7" id="KW-0460">Magnesium</keyword>
<keyword evidence="6 10" id="KW-0378">Hydrolase</keyword>
<dbReference type="InterPro" id="IPR044929">
    <property type="entry name" value="DNA/RNA_non-sp_Endonuclease_sf"/>
</dbReference>
<dbReference type="Gene3D" id="3.40.570.10">
    <property type="entry name" value="Extracellular Endonuclease, subunit A"/>
    <property type="match status" value="1"/>
</dbReference>
<comment type="cofactor">
    <cofactor evidence="1 10">
        <name>Mg(2+)</name>
        <dbReference type="ChEBI" id="CHEBI:18420"/>
    </cofactor>
</comment>
<evidence type="ECO:0000256" key="6">
    <source>
        <dbReference type="ARBA" id="ARBA00022801"/>
    </source>
</evidence>
<keyword evidence="11" id="KW-0732">Signal</keyword>
<gene>
    <name evidence="14" type="ORF">D7S89_13640</name>
</gene>
<evidence type="ECO:0000256" key="8">
    <source>
        <dbReference type="PIRSR" id="PIRSR640255-1"/>
    </source>
</evidence>
<evidence type="ECO:0000313" key="15">
    <source>
        <dbReference type="Proteomes" id="UP000280434"/>
    </source>
</evidence>
<feature type="active site" description="Proton acceptor" evidence="8">
    <location>
        <position position="112"/>
    </location>
</feature>
<protein>
    <recommendedName>
        <fullName evidence="10">Endonuclease</fullName>
        <ecNumber evidence="10">3.1.30.-</ecNumber>
    </recommendedName>
</protein>
<name>A0A494XF98_9BURK</name>
<comment type="similarity">
    <text evidence="2 10">Belongs to the DNA/RNA non-specific endonuclease family.</text>
</comment>
<keyword evidence="3 10" id="KW-0540">Nuclease</keyword>
<dbReference type="GO" id="GO:0004519">
    <property type="term" value="F:endonuclease activity"/>
    <property type="evidence" value="ECO:0007669"/>
    <property type="project" value="UniProtKB-UniRule"/>
</dbReference>
<dbReference type="Proteomes" id="UP000280434">
    <property type="component" value="Unassembled WGS sequence"/>
</dbReference>
<dbReference type="Pfam" id="PF01223">
    <property type="entry name" value="Endonuclease_NS"/>
    <property type="match status" value="1"/>
</dbReference>
<keyword evidence="4 9" id="KW-0479">Metal-binding</keyword>
<dbReference type="PANTHER" id="PTHR13966">
    <property type="entry name" value="ENDONUCLEASE RELATED"/>
    <property type="match status" value="1"/>
</dbReference>
<feature type="domain" description="DNA/RNA non-specific endonuclease/pyrophosphatase/phosphodiesterase" evidence="13">
    <location>
        <begin position="47"/>
        <end position="237"/>
    </location>
</feature>
<reference evidence="14 15" key="1">
    <citation type="submission" date="2018-10" db="EMBL/GenBank/DDBJ databases">
        <title>Paraburkholderia sp. 7MK8-2, isolated from soil.</title>
        <authorList>
            <person name="Gao Z.-H."/>
            <person name="Qiu L.-H."/>
        </authorList>
    </citation>
    <scope>NUCLEOTIDE SEQUENCE [LARGE SCALE GENOMIC DNA]</scope>
    <source>
        <strain evidence="14 15">7MK8-2</strain>
    </source>
</reference>
<dbReference type="InterPro" id="IPR044925">
    <property type="entry name" value="His-Me_finger_sf"/>
</dbReference>